<organism evidence="2 3">
    <name type="scientific">Floridaenema fluviatile BLCC-F154</name>
    <dbReference type="NCBI Taxonomy" id="3153640"/>
    <lineage>
        <taxon>Bacteria</taxon>
        <taxon>Bacillati</taxon>
        <taxon>Cyanobacteriota</taxon>
        <taxon>Cyanophyceae</taxon>
        <taxon>Oscillatoriophycideae</taxon>
        <taxon>Aerosakkonematales</taxon>
        <taxon>Aerosakkonemataceae</taxon>
        <taxon>Floridanema</taxon>
        <taxon>Floridanema fluviatile</taxon>
    </lineage>
</organism>
<sequence length="111" mass="12129">MQPLMDLIPNFSHLDNSVEEKRPRTVVLRPNGCLDSLSSPTFTKALEQALQLTTDTVVVDLLWVDTVEAEGISSLIAGLEQASALGKTLSLRFMDVATQAAVETAYHRQCV</sequence>
<dbReference type="InterPro" id="IPR036513">
    <property type="entry name" value="STAS_dom_sf"/>
</dbReference>
<comment type="caution">
    <text evidence="2">The sequence shown here is derived from an EMBL/GenBank/DDBJ whole genome shotgun (WGS) entry which is preliminary data.</text>
</comment>
<dbReference type="Proteomes" id="UP001576776">
    <property type="component" value="Unassembled WGS sequence"/>
</dbReference>
<evidence type="ECO:0000259" key="1">
    <source>
        <dbReference type="PROSITE" id="PS50801"/>
    </source>
</evidence>
<dbReference type="InterPro" id="IPR002645">
    <property type="entry name" value="STAS_dom"/>
</dbReference>
<feature type="domain" description="STAS" evidence="1">
    <location>
        <begin position="15"/>
        <end position="91"/>
    </location>
</feature>
<dbReference type="SUPFAM" id="SSF52091">
    <property type="entry name" value="SpoIIaa-like"/>
    <property type="match status" value="1"/>
</dbReference>
<keyword evidence="3" id="KW-1185">Reference proteome</keyword>
<proteinExistence type="predicted"/>
<gene>
    <name evidence="2" type="ORF">ACE1B6_03105</name>
</gene>
<name>A0ABV4Y659_9CYAN</name>
<evidence type="ECO:0000313" key="2">
    <source>
        <dbReference type="EMBL" id="MFB2934242.1"/>
    </source>
</evidence>
<protein>
    <submittedName>
        <fullName evidence="2">STAS domain-containing protein</fullName>
    </submittedName>
</protein>
<dbReference type="Pfam" id="PF01740">
    <property type="entry name" value="STAS"/>
    <property type="match status" value="1"/>
</dbReference>
<dbReference type="RefSeq" id="WP_413255770.1">
    <property type="nucleotide sequence ID" value="NZ_JBHFNS010000018.1"/>
</dbReference>
<dbReference type="CDD" id="cd07043">
    <property type="entry name" value="STAS_anti-anti-sigma_factors"/>
    <property type="match status" value="1"/>
</dbReference>
<dbReference type="PROSITE" id="PS50801">
    <property type="entry name" value="STAS"/>
    <property type="match status" value="1"/>
</dbReference>
<accession>A0ABV4Y659</accession>
<evidence type="ECO:0000313" key="3">
    <source>
        <dbReference type="Proteomes" id="UP001576776"/>
    </source>
</evidence>
<reference evidence="2 3" key="1">
    <citation type="submission" date="2024-09" db="EMBL/GenBank/DDBJ databases">
        <title>Floridaenema gen nov. (Aerosakkonemataceae, Aerosakkonematales ord. nov., Cyanobacteria) from benthic tropical and subtropical fresh waters, with the description of four new species.</title>
        <authorList>
            <person name="Moretto J.A."/>
            <person name="Berthold D.E."/>
            <person name="Lefler F.W."/>
            <person name="Huang I.-S."/>
            <person name="Laughinghouse H. IV."/>
        </authorList>
    </citation>
    <scope>NUCLEOTIDE SEQUENCE [LARGE SCALE GENOMIC DNA]</scope>
    <source>
        <strain evidence="2 3">BLCC-F154</strain>
    </source>
</reference>
<dbReference type="Gene3D" id="3.30.750.24">
    <property type="entry name" value="STAS domain"/>
    <property type="match status" value="1"/>
</dbReference>
<dbReference type="EMBL" id="JBHFNS010000018">
    <property type="protein sequence ID" value="MFB2934242.1"/>
    <property type="molecule type" value="Genomic_DNA"/>
</dbReference>